<feature type="domain" description="Flavinylation-associated cytochrome" evidence="3">
    <location>
        <begin position="78"/>
        <end position="135"/>
    </location>
</feature>
<dbReference type="Pfam" id="PF14358">
    <property type="entry name" value="DUF4405"/>
    <property type="match status" value="1"/>
</dbReference>
<name>A0A2N0Z5J6_9BACI</name>
<feature type="compositionally biased region" description="Polar residues" evidence="1">
    <location>
        <begin position="213"/>
        <end position="238"/>
    </location>
</feature>
<keyword evidence="2" id="KW-1133">Transmembrane helix</keyword>
<feature type="transmembrane region" description="Helical" evidence="2">
    <location>
        <begin position="154"/>
        <end position="172"/>
    </location>
</feature>
<protein>
    <recommendedName>
        <fullName evidence="3">Flavinylation-associated cytochrome domain-containing protein</fullName>
    </recommendedName>
</protein>
<feature type="transmembrane region" description="Helical" evidence="2">
    <location>
        <begin position="36"/>
        <end position="55"/>
    </location>
</feature>
<dbReference type="InterPro" id="IPR025517">
    <property type="entry name" value="DUF4405"/>
</dbReference>
<evidence type="ECO:0000259" key="3">
    <source>
        <dbReference type="Pfam" id="PF14358"/>
    </source>
</evidence>
<keyword evidence="2" id="KW-0812">Transmembrane</keyword>
<dbReference type="EMBL" id="PISE01000011">
    <property type="protein sequence ID" value="PKG24782.1"/>
    <property type="molecule type" value="Genomic_DNA"/>
</dbReference>
<feature type="transmembrane region" description="Helical" evidence="2">
    <location>
        <begin position="7"/>
        <end position="24"/>
    </location>
</feature>
<keyword evidence="2" id="KW-0472">Membrane</keyword>
<feature type="region of interest" description="Disordered" evidence="1">
    <location>
        <begin position="200"/>
        <end position="254"/>
    </location>
</feature>
<keyword evidence="5" id="KW-1185">Reference proteome</keyword>
<dbReference type="Proteomes" id="UP000233375">
    <property type="component" value="Unassembled WGS sequence"/>
</dbReference>
<dbReference type="RefSeq" id="WP_101176259.1">
    <property type="nucleotide sequence ID" value="NZ_PISE01000011.1"/>
</dbReference>
<feature type="transmembrane region" description="Helical" evidence="2">
    <location>
        <begin position="117"/>
        <end position="142"/>
    </location>
</feature>
<accession>A0A2N0Z5J6</accession>
<dbReference type="OrthoDB" id="9779183at2"/>
<feature type="transmembrane region" description="Helical" evidence="2">
    <location>
        <begin position="262"/>
        <end position="283"/>
    </location>
</feature>
<evidence type="ECO:0000313" key="4">
    <source>
        <dbReference type="EMBL" id="PKG24782.1"/>
    </source>
</evidence>
<dbReference type="AlphaFoldDB" id="A0A2N0Z5J6"/>
<evidence type="ECO:0000313" key="5">
    <source>
        <dbReference type="Proteomes" id="UP000233375"/>
    </source>
</evidence>
<feature type="transmembrane region" description="Helical" evidence="2">
    <location>
        <begin position="76"/>
        <end position="97"/>
    </location>
</feature>
<reference evidence="4 5" key="1">
    <citation type="journal article" date="2003" name="Int. J. Syst. Evol. Microbiol.">
        <title>Bacillus nealsonii sp. nov., isolated from a spacecraft-assembly facility, whose spores are gamma-radiation resistant.</title>
        <authorList>
            <person name="Venkateswaran K."/>
            <person name="Kempf M."/>
            <person name="Chen F."/>
            <person name="Satomi M."/>
            <person name="Nicholson W."/>
            <person name="Kern R."/>
        </authorList>
    </citation>
    <scope>NUCLEOTIDE SEQUENCE [LARGE SCALE GENOMIC DNA]</scope>
    <source>
        <strain evidence="4 5">FO-92</strain>
    </source>
</reference>
<organism evidence="4 5">
    <name type="scientific">Niallia nealsonii</name>
    <dbReference type="NCBI Taxonomy" id="115979"/>
    <lineage>
        <taxon>Bacteria</taxon>
        <taxon>Bacillati</taxon>
        <taxon>Bacillota</taxon>
        <taxon>Bacilli</taxon>
        <taxon>Bacillales</taxon>
        <taxon>Bacillaceae</taxon>
        <taxon>Niallia</taxon>
    </lineage>
</organism>
<comment type="caution">
    <text evidence="4">The sequence shown here is derived from an EMBL/GenBank/DDBJ whole genome shotgun (WGS) entry which is preliminary data.</text>
</comment>
<sequence>MKKINYIKFSLDLIMALLFVLFFNKQVLGGLTFHEIAGIGFAAAYFTHIFLNWKWVKNVTMKLFDRKLSWKVRGSYALNLLLLVFMSFIIISGIFISRVVFPNINIGNERWFQMTHISISFLVLALIGVHVGLHWQWVVNVWQKMWKYKPKKIWIRYMGKAAAVLILLFGIYEMNNTGFMNRLASASSIIGIGSQTMAEGGKGEMMGERGGVSSENSTSGSFQRPTENSSEGQNSFQPPSGERPDNFQGKMGGNHEGGESNVFSVIITYTGIMAVFVIVTYYLNKLTKRMQKNKKRRGIGQKQAAAGEQI</sequence>
<evidence type="ECO:0000256" key="2">
    <source>
        <dbReference type="SAM" id="Phobius"/>
    </source>
</evidence>
<evidence type="ECO:0000256" key="1">
    <source>
        <dbReference type="SAM" id="MobiDB-lite"/>
    </source>
</evidence>
<proteinExistence type="predicted"/>
<gene>
    <name evidence="4" type="ORF">CWS01_05920</name>
</gene>